<dbReference type="Pfam" id="PF07690">
    <property type="entry name" value="MFS_1"/>
    <property type="match status" value="1"/>
</dbReference>
<reference evidence="10 34" key="15">
    <citation type="submission" date="2021-01" db="EMBL/GenBank/DDBJ databases">
        <title>Genome sequencing of apramycin resistant K. pneumoniae.</title>
        <authorList>
            <person name="Chen L."/>
            <person name="Kreiswirth B."/>
        </authorList>
    </citation>
    <scope>NUCLEOTIDE SEQUENCE [LARGE SCALE GENOMIC DNA]</scope>
    <source>
        <strain evidence="10 34">59493</strain>
    </source>
</reference>
<dbReference type="EMBL" id="CP066534">
    <property type="protein sequence ID" value="QQL32501.1"/>
    <property type="molecule type" value="Genomic_DNA"/>
</dbReference>
<evidence type="ECO:0000313" key="33">
    <source>
        <dbReference type="Proteomes" id="UP000532829"/>
    </source>
</evidence>
<feature type="transmembrane region" description="Helical" evidence="4">
    <location>
        <begin position="209"/>
        <end position="227"/>
    </location>
</feature>
<dbReference type="Proteomes" id="UP000259364">
    <property type="component" value="Unassembled WGS sequence"/>
</dbReference>
<dbReference type="Proteomes" id="UP000595568">
    <property type="component" value="Chromosome"/>
</dbReference>
<reference evidence="9 33" key="14">
    <citation type="submission" date="2020-12" db="EMBL/GenBank/DDBJ databases">
        <title>The complete genome of Klebsiella pneumoniae strain 090374.</title>
        <authorList>
            <person name="Wei L."/>
            <person name="Wen H."/>
            <person name="Liu L."/>
            <person name="Feng Y."/>
            <person name="Zong Z."/>
        </authorList>
    </citation>
    <scope>NUCLEOTIDE SEQUENCE [LARGE SCALE GENOMIC DNA]</scope>
    <source>
        <strain evidence="9 33">WCHKP090374</strain>
    </source>
</reference>
<feature type="transmembrane region" description="Helical" evidence="4">
    <location>
        <begin position="100"/>
        <end position="127"/>
    </location>
</feature>
<dbReference type="Proteomes" id="UP000257587">
    <property type="component" value="Unassembled WGS sequence"/>
</dbReference>
<reference evidence="22 23" key="5">
    <citation type="submission" date="2018-08" db="EMBL/GenBank/DDBJ databases">
        <authorList>
            <consortium name="Pathogen Informatics"/>
        </authorList>
    </citation>
    <scope>NUCLEOTIDE SEQUENCE [LARGE SCALE GENOMIC DNA]</scope>
    <source>
        <strain evidence="18 22">EuSCAPE_AT002</strain>
        <strain evidence="15 24">EuSCAPE_GR003</strain>
        <strain evidence="17 23">EuSCAPE_TR125</strain>
        <strain evidence="16 25">EuSCAPE_UK014</strain>
    </source>
</reference>
<reference evidence="20 26" key="7">
    <citation type="submission" date="2018-10" db="EMBL/GenBank/DDBJ databases">
        <authorList>
            <person name="Noll B N."/>
        </authorList>
    </citation>
    <scope>NUCLEOTIDE SEQUENCE [LARGE SCALE GENOMIC DNA]</scope>
    <source>
        <strain evidence="20">Kpneu006</strain>
    </source>
</reference>
<reference evidence="5 21" key="1">
    <citation type="submission" date="2014-10" db="EMBL/GenBank/DDBJ databases">
        <title>Plasmid movement, recombination, and chromosomal integration amongst multidrug resistant commensal Escherichia coli clones within a single commercial turkey flock.</title>
        <authorList>
            <person name="Lang K."/>
            <person name="Dorn K."/>
            <person name="Danzeisen J."/>
            <person name="Johnson T."/>
        </authorList>
    </citation>
    <scope>NUCLEOTIDE SEQUENCE [LARGE SCALE GENOMIC DNA]</scope>
    <source>
        <strain evidence="5 21">UMNturkey9</strain>
    </source>
</reference>
<dbReference type="Proteomes" id="UP000258798">
    <property type="component" value="Unassembled WGS sequence"/>
</dbReference>
<evidence type="ECO:0000313" key="15">
    <source>
        <dbReference type="EMBL" id="SVN62941.1"/>
    </source>
</evidence>
<reference evidence="6 31" key="12">
    <citation type="submission" date="2019-11" db="EMBL/GenBank/DDBJ databases">
        <title>Molecular typing, antibiotic resistance determination and virulence profiling for 36 multidrug-resistant clinical Klebsiella pneumoniae isolates using second- and third-generation sequencing.</title>
        <authorList>
            <person name="Shelenkov A."/>
            <person name="Mikhaylova Y."/>
            <person name="Yanushevich Y."/>
            <person name="Samoilov A."/>
            <person name="Petrova L."/>
            <person name="Fomina V."/>
            <person name="Gusarov V."/>
            <person name="Zamyatin M."/>
            <person name="Shagin D."/>
        </authorList>
    </citation>
    <scope>NUCLEOTIDE SEQUENCE [LARGE SCALE GENOMIC DNA]</scope>
    <source>
        <strain evidence="6 31">CriePir226</strain>
    </source>
</reference>
<feature type="transmembrane region" description="Helical" evidence="4">
    <location>
        <begin position="167"/>
        <end position="184"/>
    </location>
</feature>
<evidence type="ECO:0000313" key="7">
    <source>
        <dbReference type="EMBL" id="MUA42467.1"/>
    </source>
</evidence>
<dbReference type="Proteomes" id="UP000258905">
    <property type="component" value="Unassembled WGS sequence"/>
</dbReference>
<dbReference type="EMBL" id="MPYG04000026">
    <property type="protein sequence ID" value="ROH03590.1"/>
    <property type="molecule type" value="Genomic_DNA"/>
</dbReference>
<evidence type="ECO:0000313" key="34">
    <source>
        <dbReference type="Proteomes" id="UP000595568"/>
    </source>
</evidence>
<protein>
    <submittedName>
        <fullName evidence="13">MFS transporter</fullName>
    </submittedName>
    <submittedName>
        <fullName evidence="15">Major facilitator family transporter</fullName>
    </submittedName>
</protein>
<evidence type="ECO:0000256" key="2">
    <source>
        <dbReference type="ARBA" id="ARBA00022989"/>
    </source>
</evidence>
<organism evidence="13 28">
    <name type="scientific">Klebsiella pneumoniae</name>
    <dbReference type="NCBI Taxonomy" id="573"/>
    <lineage>
        <taxon>Bacteria</taxon>
        <taxon>Pseudomonadati</taxon>
        <taxon>Pseudomonadota</taxon>
        <taxon>Gammaproteobacteria</taxon>
        <taxon>Enterobacterales</taxon>
        <taxon>Enterobacteriaceae</taxon>
        <taxon>Klebsiella/Raoultella group</taxon>
        <taxon>Klebsiella</taxon>
        <taxon>Klebsiella pneumoniae complex</taxon>
    </lineage>
</organism>
<evidence type="ECO:0000313" key="17">
    <source>
        <dbReference type="EMBL" id="SWT16467.1"/>
    </source>
</evidence>
<evidence type="ECO:0000313" key="21">
    <source>
        <dbReference type="Proteomes" id="UP000031820"/>
    </source>
</evidence>
<dbReference type="AlphaFoldDB" id="A0A086IWU1"/>
<dbReference type="Proteomes" id="UP000254657">
    <property type="component" value="Unassembled WGS sequence"/>
</dbReference>
<reference evidence="12" key="2">
    <citation type="submission" date="2018-07" db="EMBL/GenBank/DDBJ databases">
        <title>Draft genome sequence of Klebsiella pneumoniae K293.</title>
        <authorList>
            <person name="He F."/>
        </authorList>
    </citation>
    <scope>NUCLEOTIDE SEQUENCE</scope>
    <source>
        <strain evidence="12">K293</strain>
    </source>
</reference>
<reference evidence="8 30" key="13">
    <citation type="journal article" date="2020" name="Antibiotics">
        <title>Molecular Typing, Characterization of Antimicrobial Resistance, Virulence Profiling and Analysis of Whole-Genome Sequence of Clinical Klebsiella pneumoniae Isolates.</title>
        <authorList>
            <person name="Shelenkov A."/>
            <person name="Mikhaylova Y."/>
            <person name="Yanushevich Y."/>
            <person name="Samoilov A."/>
            <person name="Petrova L."/>
            <person name="Fomina V."/>
            <person name="Gusarov V."/>
            <person name="Zamyatin M."/>
            <person name="Shagin D."/>
            <person name="Akimkin V."/>
        </authorList>
    </citation>
    <scope>NUCLEOTIDE SEQUENCE [LARGE SCALE GENOMIC DNA]</scope>
    <source>
        <strain evidence="8 30">CriePir120</strain>
    </source>
</reference>
<dbReference type="Proteomes" id="UP000485085">
    <property type="component" value="Unassembled WGS sequence"/>
</dbReference>
<evidence type="ECO:0000313" key="10">
    <source>
        <dbReference type="EMBL" id="QQZ72869.1"/>
    </source>
</evidence>
<evidence type="ECO:0000313" key="25">
    <source>
        <dbReference type="Proteomes" id="UP000259364"/>
    </source>
</evidence>
<evidence type="ECO:0000313" key="5">
    <source>
        <dbReference type="EMBL" id="KII05320.1"/>
    </source>
</evidence>
<reference evidence="13 28" key="8">
    <citation type="submission" date="2018-10" db="EMBL/GenBank/DDBJ databases">
        <authorList>
            <person name="Vanduin D."/>
            <person name="Fouts D."/>
            <person name="Wright M."/>
            <person name="Sutton G."/>
            <person name="Nguyen K."/>
            <person name="Kreiswirth B."/>
            <person name="Chen L."/>
            <person name="Rojas L."/>
            <person name="Hujer A."/>
            <person name="Hujer K."/>
            <person name="Bonomo R."/>
            <person name="Adams M."/>
        </authorList>
    </citation>
    <scope>NUCLEOTIDE SEQUENCE [LARGE SCALE GENOMIC DNA]</scope>
    <source>
        <strain evidence="13 28">CRK0165</strain>
    </source>
</reference>
<dbReference type="Proteomes" id="UP000253559">
    <property type="component" value="Unassembled WGS sequence"/>
</dbReference>
<evidence type="ECO:0000313" key="11">
    <source>
        <dbReference type="EMBL" id="RBZ25328.1"/>
    </source>
</evidence>
<evidence type="ECO:0000256" key="1">
    <source>
        <dbReference type="ARBA" id="ARBA00022692"/>
    </source>
</evidence>
<dbReference type="Proteomes" id="UP000031820">
    <property type="component" value="Unassembled WGS sequence"/>
</dbReference>
<evidence type="ECO:0000313" key="32">
    <source>
        <dbReference type="Proteomes" id="UP000485085"/>
    </source>
</evidence>
<evidence type="ECO:0000256" key="3">
    <source>
        <dbReference type="ARBA" id="ARBA00023136"/>
    </source>
</evidence>
<reference evidence="11" key="4">
    <citation type="submission" date="2018-08" db="EMBL/GenBank/DDBJ databases">
        <title>Klebsiella pneumoniae genome sequencing and assembly.</title>
        <authorList>
            <person name="Martins R.C.R."/>
            <person name="Perdigao-Neto L.V."/>
            <person name="Costa S.F."/>
            <person name="Levin A.S.S."/>
        </authorList>
    </citation>
    <scope>NUCLEOTIDE SEQUENCE</scope>
    <source>
        <strain evidence="11">BC_5001</strain>
    </source>
</reference>
<dbReference type="EMBL" id="RDAM01000001">
    <property type="protein sequence ID" value="RRF05843.1"/>
    <property type="molecule type" value="Genomic_DNA"/>
</dbReference>
<feature type="transmembrane region" description="Helical" evidence="4">
    <location>
        <begin position="299"/>
        <end position="320"/>
    </location>
</feature>
<evidence type="ECO:0000313" key="19">
    <source>
        <dbReference type="EMBL" id="TDK03239.1"/>
    </source>
</evidence>
<evidence type="ECO:0000313" key="27">
    <source>
        <dbReference type="Proteomes" id="UP000275975"/>
    </source>
</evidence>
<dbReference type="Proteomes" id="UP000283322">
    <property type="component" value="Unassembled WGS sequence"/>
</dbReference>
<reference evidence="14 27" key="9">
    <citation type="journal article" date="2019" name="Antimicrob. Agents Chemother.">
        <title>Applying Rapid Whole Genome Sequencing to Predict Phenotypic Antimicrobial Susceptibility Testing Results Among Carbapenem-Resistant Klebsiella pneumoniae Clinical Isolates.</title>
        <authorList>
            <person name="Tamma P.D."/>
            <person name="Fan Y."/>
            <person name="Bergman Y."/>
            <person name="Pertea G."/>
            <person name="Kazmi A."/>
            <person name="Lewis S."/>
            <person name="Carroll K.C."/>
            <person name="Schatz M.C."/>
            <person name="Timp W."/>
            <person name="Simner P.J."/>
        </authorList>
    </citation>
    <scope>NUCLEOTIDE SEQUENCE [LARGE SCALE GENOMIC DNA]</scope>
    <source>
        <strain evidence="14 27">KLPN_104</strain>
    </source>
</reference>
<dbReference type="Proteomes" id="UP000275975">
    <property type="component" value="Unassembled WGS sequence"/>
</dbReference>
<keyword evidence="2 4" id="KW-1133">Transmembrane helix</keyword>
<reference evidence="19 29" key="10">
    <citation type="submission" date="2019-03" db="EMBL/GenBank/DDBJ databases">
        <title>Multidrug-Resistant Klebsiella pneumoniae Clinical Bloodstream Isolates in Shanghai, China.</title>
        <authorList>
            <person name="Wang S."/>
        </authorList>
    </citation>
    <scope>NUCLEOTIDE SEQUENCE [LARGE SCALE GENOMIC DNA]</scope>
    <source>
        <strain evidence="19 29">RJ1071</strain>
    </source>
</reference>
<dbReference type="KEGG" id="kpb:FH42_10275"/>
<evidence type="ECO:0000313" key="23">
    <source>
        <dbReference type="Proteomes" id="UP000258798"/>
    </source>
</evidence>
<evidence type="ECO:0000313" key="13">
    <source>
        <dbReference type="EMBL" id="ROH03590.1"/>
    </source>
</evidence>
<dbReference type="Proteomes" id="UP000439817">
    <property type="component" value="Chromosome"/>
</dbReference>
<dbReference type="EMBL" id="WJVL01000011">
    <property type="protein sequence ID" value="MRJ97520.1"/>
    <property type="molecule type" value="Genomic_DNA"/>
</dbReference>
<feature type="transmembrane region" description="Helical" evidence="4">
    <location>
        <begin position="76"/>
        <end position="94"/>
    </location>
</feature>
<dbReference type="EMBL" id="UWVH01000001">
    <property type="protein sequence ID" value="VCV77619.1"/>
    <property type="molecule type" value="Genomic_DNA"/>
</dbReference>
<dbReference type="EMBL" id="WNPO01000042">
    <property type="protein sequence ID" value="MUA42467.1"/>
    <property type="molecule type" value="Genomic_DNA"/>
</dbReference>
<dbReference type="Proteomes" id="UP000532829">
    <property type="component" value="Chromosome"/>
</dbReference>
<evidence type="ECO:0000313" key="31">
    <source>
        <dbReference type="Proteomes" id="UP000441029"/>
    </source>
</evidence>
<dbReference type="KEGG" id="kpne:KU54_006870"/>
<accession>A0A0J2J742</accession>
<dbReference type="EMBL" id="QRCF01000003">
    <property type="protein sequence ID" value="RDT95683.1"/>
    <property type="molecule type" value="Genomic_DNA"/>
</dbReference>
<keyword evidence="3 4" id="KW-0472">Membrane</keyword>
<evidence type="ECO:0000313" key="28">
    <source>
        <dbReference type="Proteomes" id="UP000283322"/>
    </source>
</evidence>
<dbReference type="Proteomes" id="UP000269921">
    <property type="component" value="Unassembled WGS sequence"/>
</dbReference>
<evidence type="ECO:0000313" key="16">
    <source>
        <dbReference type="EMBL" id="SWF62800.1"/>
    </source>
</evidence>
<evidence type="ECO:0000313" key="6">
    <source>
        <dbReference type="EMBL" id="MRJ97520.1"/>
    </source>
</evidence>
<dbReference type="RefSeq" id="WP_002913847.1">
    <property type="nucleotide sequence ID" value="NZ_ABLUVU020000005.1"/>
</dbReference>
<dbReference type="EMBL" id="UJHH01000001">
    <property type="protein sequence ID" value="SWF62800.1"/>
    <property type="molecule type" value="Genomic_DNA"/>
</dbReference>
<evidence type="ECO:0000256" key="4">
    <source>
        <dbReference type="SAM" id="Phobius"/>
    </source>
</evidence>
<dbReference type="EMBL" id="SMTN01000006">
    <property type="protein sequence ID" value="TDK03239.1"/>
    <property type="molecule type" value="Genomic_DNA"/>
</dbReference>
<dbReference type="Proteomes" id="UP000294951">
    <property type="component" value="Unassembled WGS sequence"/>
</dbReference>
<dbReference type="GO" id="GO:0022857">
    <property type="term" value="F:transmembrane transporter activity"/>
    <property type="evidence" value="ECO:0007669"/>
    <property type="project" value="InterPro"/>
</dbReference>
<dbReference type="Gene3D" id="1.20.1250.20">
    <property type="entry name" value="MFS general substrate transporter like domains"/>
    <property type="match status" value="1"/>
</dbReference>
<feature type="transmembrane region" description="Helical" evidence="4">
    <location>
        <begin position="47"/>
        <end position="69"/>
    </location>
</feature>
<evidence type="ECO:0000313" key="30">
    <source>
        <dbReference type="Proteomes" id="UP000439817"/>
    </source>
</evidence>
<reference evidence="14" key="6">
    <citation type="submission" date="2018-10" db="EMBL/GenBank/DDBJ databases">
        <authorList>
            <person name="Fan Y."/>
            <person name="Timp W."/>
            <person name="Bergman Y."/>
            <person name="Tamma P."/>
            <person name="Simner P."/>
        </authorList>
    </citation>
    <scope>NUCLEOTIDE SEQUENCE</scope>
    <source>
        <strain evidence="14">KLPN_104</strain>
    </source>
</reference>
<reference evidence="7 32" key="11">
    <citation type="submission" date="2019-11" db="EMBL/GenBank/DDBJ databases">
        <title>Emergence of a novel subclone of carbapenem-resistant Klebsiella pneumoniae ST11 with enhanced virulence and transmissibility: a molecular epidemiological, clinical, genomic study.</title>
        <authorList>
            <person name="Zhou K."/>
        </authorList>
    </citation>
    <scope>NUCLEOTIDE SEQUENCE [LARGE SCALE GENOMIC DNA]</scope>
    <source>
        <strain evidence="7 32">KP_38044</strain>
    </source>
</reference>
<dbReference type="InterPro" id="IPR011701">
    <property type="entry name" value="MFS"/>
</dbReference>
<evidence type="ECO:0000313" key="20">
    <source>
        <dbReference type="EMBL" id="VCV77619.1"/>
    </source>
</evidence>
<dbReference type="EMBL" id="UIUC01000002">
    <property type="protein sequence ID" value="SVN62941.1"/>
    <property type="molecule type" value="Genomic_DNA"/>
</dbReference>
<dbReference type="EMBL" id="QOHW01000002">
    <property type="protein sequence ID" value="RBZ25328.1"/>
    <property type="molecule type" value="Genomic_DNA"/>
</dbReference>
<dbReference type="InterPro" id="IPR036259">
    <property type="entry name" value="MFS_trans_sf"/>
</dbReference>
<evidence type="ECO:0000313" key="8">
    <source>
        <dbReference type="EMBL" id="QOU53194.1"/>
    </source>
</evidence>
<evidence type="ECO:0000313" key="9">
    <source>
        <dbReference type="EMBL" id="QQL32501.1"/>
    </source>
</evidence>
<accession>A0A086IWU1</accession>
<dbReference type="EMBL" id="CP063008">
    <property type="protein sequence ID" value="QOU53194.1"/>
    <property type="molecule type" value="Genomic_DNA"/>
</dbReference>
<reference evidence="11" key="3">
    <citation type="submission" date="2018-07" db="EMBL/GenBank/DDBJ databases">
        <authorList>
            <person name="Martins R.C."/>
            <person name="Perdigao-Neto L.V."/>
            <person name="Costa S.F."/>
            <person name="Levin A.S.S."/>
        </authorList>
    </citation>
    <scope>NUCLEOTIDE SEQUENCE</scope>
    <source>
        <strain evidence="11">BC_5001</strain>
    </source>
</reference>
<dbReference type="KEGG" id="kpnu:LI86_06875"/>
<evidence type="ECO:0000313" key="18">
    <source>
        <dbReference type="EMBL" id="SXG15745.1"/>
    </source>
</evidence>
<dbReference type="EMBL" id="UJRG01000009">
    <property type="protein sequence ID" value="SWT16467.1"/>
    <property type="molecule type" value="Genomic_DNA"/>
</dbReference>
<dbReference type="EMBL" id="CP068602">
    <property type="protein sequence ID" value="QQZ72869.1"/>
    <property type="molecule type" value="Genomic_DNA"/>
</dbReference>
<dbReference type="Proteomes" id="UP000441029">
    <property type="component" value="Unassembled WGS sequence"/>
</dbReference>
<keyword evidence="1 4" id="KW-0812">Transmembrane</keyword>
<dbReference type="CDD" id="cd17355">
    <property type="entry name" value="MFS_YcxA_like"/>
    <property type="match status" value="1"/>
</dbReference>
<sequence length="410" mass="43494">MEINAIPRRLAFTAGGQQLINWGISFYMPGTFAGAIAADKGWSLPQIYLGLTLAMLMMAAVSPFVARLLARFGGRLVVTSGTLLIAASCAMMAWRPSLAGWYGAWLLTGIGMRLSLYDALFAAVVNLYGQQARKTISHITLAGGLASALFWPLGEALLTIMPWQNALRIYALFGLLSAWLSYQLPRQRLSSAAKSPASPATAEGDRRNGARYAIFIALITFISNGTSTHLPEFISHFGLPVAVGMLWGFGQTGARLGEVLAGPRVTSLTLTRFTALAMPLCFLLGLSSTTFAGCAAGFVLGYGAINGLVTIVKATLPLALFSAESYASRTGLLLIPGQLMAAVSPFAYAWLNHRLGIIGGMWVSTGLTLIVAGLALAMVREAGKAQDERNVEYPAAAVDQPIAKNNLAEE</sequence>
<feature type="transmembrane region" description="Helical" evidence="4">
    <location>
        <begin position="270"/>
        <end position="293"/>
    </location>
</feature>
<evidence type="ECO:0000313" key="24">
    <source>
        <dbReference type="Proteomes" id="UP000258905"/>
    </source>
</evidence>
<evidence type="ECO:0000313" key="12">
    <source>
        <dbReference type="EMBL" id="RDT95683.1"/>
    </source>
</evidence>
<evidence type="ECO:0000313" key="22">
    <source>
        <dbReference type="Proteomes" id="UP000257587"/>
    </source>
</evidence>
<feature type="transmembrane region" description="Helical" evidence="4">
    <location>
        <begin position="139"/>
        <end position="161"/>
    </location>
</feature>
<dbReference type="SUPFAM" id="SSF103473">
    <property type="entry name" value="MFS general substrate transporter"/>
    <property type="match status" value="1"/>
</dbReference>
<name>A0A086IWU1_KLEPN</name>
<evidence type="ECO:0000313" key="14">
    <source>
        <dbReference type="EMBL" id="RRF05843.1"/>
    </source>
</evidence>
<evidence type="ECO:0000313" key="26">
    <source>
        <dbReference type="Proteomes" id="UP000269921"/>
    </source>
</evidence>
<gene>
    <name evidence="20" type="ORF">BANRA_03107</name>
    <name evidence="13" type="ORF">BL124_00003210</name>
    <name evidence="11" type="ORF">DM078_05020</name>
    <name evidence="12" type="ORF">DW286_03510</name>
    <name evidence="19" type="ORF">E1814_08370</name>
    <name evidence="14" type="ORF">EAO17_06340</name>
    <name evidence="6" type="ORF">GJJ01_16315</name>
    <name evidence="8" type="ORF">GJJ08_007205</name>
    <name evidence="7" type="ORF">GNF00_21705</name>
    <name evidence="9" type="ORF">H3G96_020525</name>
    <name evidence="10" type="ORF">JMZ77_06620</name>
    <name evidence="5" type="ORF">LS45_11965</name>
    <name evidence="18" type="ORF">SAMEA3499874_02625</name>
    <name evidence="15" type="ORF">SAMEA3649591_01027</name>
    <name evidence="16" type="ORF">SAMEA3720909_00336</name>
    <name evidence="17" type="ORF">SAMEA3729652_03127</name>
</gene>
<evidence type="ECO:0000313" key="29">
    <source>
        <dbReference type="Proteomes" id="UP000294951"/>
    </source>
</evidence>
<proteinExistence type="predicted"/>
<dbReference type="EMBL" id="UKAW01000006">
    <property type="protein sequence ID" value="SXG15745.1"/>
    <property type="molecule type" value="Genomic_DNA"/>
</dbReference>
<feature type="transmembrane region" description="Helical" evidence="4">
    <location>
        <begin position="332"/>
        <end position="351"/>
    </location>
</feature>
<feature type="transmembrane region" description="Helical" evidence="4">
    <location>
        <begin position="357"/>
        <end position="379"/>
    </location>
</feature>
<dbReference type="EMBL" id="JRRF01000009">
    <property type="protein sequence ID" value="KII05320.1"/>
    <property type="molecule type" value="Genomic_DNA"/>
</dbReference>